<feature type="region of interest" description="Disordered" evidence="1">
    <location>
        <begin position="978"/>
        <end position="997"/>
    </location>
</feature>
<feature type="region of interest" description="Disordered" evidence="1">
    <location>
        <begin position="720"/>
        <end position="751"/>
    </location>
</feature>
<proteinExistence type="predicted"/>
<sequence length="1433" mass="157912">MSASNSLLNQLKGTYHATENYNLKSITEEGIKAGFDLVGTHTSSGRLHSHWGVFPPWDQRNRVTRSRSSVERWIPLVTLYVPIIDIIRERGKVTESGVIICNRPVSFRLVKEVWVCLPSRRQHHGFDHVEKILDYEVQDELCPECIKSPVADSMQSYRSLKRLMGLLCDMQGGPHDAMREAYVSRLSDYCDVPWNPVDWNRYEDLYKVSNLPMVPRKRFIVLVKMHSEEIANAVEGATAAVNASSIEEEDEDDTRTVAEPEMELDEDVHMDDEAQPEAEDLDQDPEEVSSRQPVLVNDSEFYMDQALIHAKMSMHVSMYVHIDSAFSGDFNTGISRYMAFMAINHMHKNWRGNTKWLEIPLARMQELFRQQKRYDVLGSWRDDLSHIDETTGISRNVTDEEVIAYGRSLNDHEDPTGRHLLNKFQTNQLIAKLMRGAIHLGYRRVEPIYHMRDGQTEDTPQMHSSCAAVLSRLLSQVAGYRQYTLLATRDNNTPSNVLCIDAFGLGMVIGLEKCVQQLLTVMVDLDIQTQAKFTAPNVRQNPKILHHNKIDGNAMDAMISGMNIHLVPSTIKVNADGATIEGMDASEQKEATYPGPAMCRAIGATSPVHRRRQALTQVAIPVRYSSSPRPESDRPDMEADAAGSQNTSFEAATAAAPMDETTSYAIKARNVVFPRTAEEARELFRAGIPGDQSLHLERHKILKQSVLPLWSTTVVDEEAEEYDDTSYPAFGDEADYEPHSYPAAEEEEDPSYEEYELDEDEALALNCLEELDPVEAESGHAIQRQLAANAAFGEAKGRKGKGRGKGKSKGKHQGKNRANIAIVAPRQAAPAQPSSSMQMEGIPEGTYNPRPRGKGSKKVPPNPPKDRCANCTDCSYAGHRAGDDATADLNAEAVEQLMALLQDRVSQPIALEERIHPAALHEWLREATTAVLTGARPAPSGDLPRPPWLPEAAPETQSGGTPAEHEAILLESFRADGKLHDPFPGDSSDDGAPGSYNVEELDDALERQAAEDAQKELDEAFERARQQIAADDPLLSSALPRPLRISLVFVMWPAENSSACSIRPAIQSMTIDTDRQSKTAMGPTVLKLTPGSVDAMLSLSQRKHMHKPPRGPLCHNLIVPLPRRACLGKGAAYLKNFKVPLRDGEGTGDRPSPVAMVRLAPVPEGLVNGSSCSTGSVHFGKLAGEWPNIVVPTGGAKYQFDNRGRDRRMIHRKEGWQDSDLQSIRHFQVRLHDLRELNDPHDGRSVHALGGTQAVDGYKLTIILPFCTSNRHRSVAIGTLISAGLYVLGMANTQSAVDTNLYDSTAEPAWPTSGMPGVGDLPVGDGDGYISRLAAPAEDTKDQRAKATVDAWQVTCVSGNLAVARFVVKGEFIASFGSLNFGKAIKLRPSILLTSGVGSQRSKHHEDFASAVSGPVDEVAKVLGGSEVPARKQ</sequence>
<evidence type="ECO:0000313" key="2">
    <source>
        <dbReference type="EMBL" id="OLP76912.1"/>
    </source>
</evidence>
<accession>A0A1Q9C1X1</accession>
<feature type="compositionally biased region" description="Basic residues" evidence="1">
    <location>
        <begin position="798"/>
        <end position="815"/>
    </location>
</feature>
<protein>
    <submittedName>
        <fullName evidence="2">Uncharacterized protein</fullName>
    </submittedName>
</protein>
<organism evidence="2 3">
    <name type="scientific">Symbiodinium microadriaticum</name>
    <name type="common">Dinoflagellate</name>
    <name type="synonym">Zooxanthella microadriatica</name>
    <dbReference type="NCBI Taxonomy" id="2951"/>
    <lineage>
        <taxon>Eukaryota</taxon>
        <taxon>Sar</taxon>
        <taxon>Alveolata</taxon>
        <taxon>Dinophyceae</taxon>
        <taxon>Suessiales</taxon>
        <taxon>Symbiodiniaceae</taxon>
        <taxon>Symbiodinium</taxon>
    </lineage>
</organism>
<keyword evidence="3" id="KW-1185">Reference proteome</keyword>
<comment type="caution">
    <text evidence="2">The sequence shown here is derived from an EMBL/GenBank/DDBJ whole genome shotgun (WGS) entry which is preliminary data.</text>
</comment>
<evidence type="ECO:0000256" key="1">
    <source>
        <dbReference type="SAM" id="MobiDB-lite"/>
    </source>
</evidence>
<dbReference type="Proteomes" id="UP000186817">
    <property type="component" value="Unassembled WGS sequence"/>
</dbReference>
<gene>
    <name evidence="2" type="ORF">AK812_SmicGene43094</name>
</gene>
<dbReference type="OrthoDB" id="10421719at2759"/>
<name>A0A1Q9C1X1_SYMMI</name>
<feature type="region of interest" description="Disordered" evidence="1">
    <location>
        <begin position="792"/>
        <end position="866"/>
    </location>
</feature>
<evidence type="ECO:0000313" key="3">
    <source>
        <dbReference type="Proteomes" id="UP000186817"/>
    </source>
</evidence>
<feature type="region of interest" description="Disordered" evidence="1">
    <location>
        <begin position="622"/>
        <end position="658"/>
    </location>
</feature>
<reference evidence="2 3" key="1">
    <citation type="submission" date="2016-02" db="EMBL/GenBank/DDBJ databases">
        <title>Genome analysis of coral dinoflagellate symbionts highlights evolutionary adaptations to a symbiotic lifestyle.</title>
        <authorList>
            <person name="Aranda M."/>
            <person name="Li Y."/>
            <person name="Liew Y.J."/>
            <person name="Baumgarten S."/>
            <person name="Simakov O."/>
            <person name="Wilson M."/>
            <person name="Piel J."/>
            <person name="Ashoor H."/>
            <person name="Bougouffa S."/>
            <person name="Bajic V.B."/>
            <person name="Ryu T."/>
            <person name="Ravasi T."/>
            <person name="Bayer T."/>
            <person name="Micklem G."/>
            <person name="Kim H."/>
            <person name="Bhak J."/>
            <person name="Lajeunesse T.C."/>
            <person name="Voolstra C.R."/>
        </authorList>
    </citation>
    <scope>NUCLEOTIDE SEQUENCE [LARGE SCALE GENOMIC DNA]</scope>
    <source>
        <strain evidence="2 3">CCMP2467</strain>
    </source>
</reference>
<dbReference type="EMBL" id="LSRX01001889">
    <property type="protein sequence ID" value="OLP76912.1"/>
    <property type="molecule type" value="Genomic_DNA"/>
</dbReference>
<feature type="compositionally biased region" description="Low complexity" evidence="1">
    <location>
        <begin position="827"/>
        <end position="839"/>
    </location>
</feature>
<feature type="region of interest" description="Disordered" evidence="1">
    <location>
        <begin position="934"/>
        <end position="961"/>
    </location>
</feature>